<evidence type="ECO:0000313" key="1">
    <source>
        <dbReference type="EMBL" id="CAK7332373.1"/>
    </source>
</evidence>
<accession>A0AAV1RDX3</accession>
<organism evidence="1 2">
    <name type="scientific">Dovyalis caffra</name>
    <dbReference type="NCBI Taxonomy" id="77055"/>
    <lineage>
        <taxon>Eukaryota</taxon>
        <taxon>Viridiplantae</taxon>
        <taxon>Streptophyta</taxon>
        <taxon>Embryophyta</taxon>
        <taxon>Tracheophyta</taxon>
        <taxon>Spermatophyta</taxon>
        <taxon>Magnoliopsida</taxon>
        <taxon>eudicotyledons</taxon>
        <taxon>Gunneridae</taxon>
        <taxon>Pentapetalae</taxon>
        <taxon>rosids</taxon>
        <taxon>fabids</taxon>
        <taxon>Malpighiales</taxon>
        <taxon>Salicaceae</taxon>
        <taxon>Flacourtieae</taxon>
        <taxon>Dovyalis</taxon>
    </lineage>
</organism>
<keyword evidence="2" id="KW-1185">Reference proteome</keyword>
<gene>
    <name evidence="1" type="ORF">DCAF_LOCUS8947</name>
</gene>
<protein>
    <submittedName>
        <fullName evidence="1">Uncharacterized protein</fullName>
    </submittedName>
</protein>
<sequence length="79" mass="8783">MSGGLHVGGLQQQKVLVVDLLYELSACRGRKYLKTNGLKLSQSNYGRFCVRREHAEKIREDGAFGLETAANIGKEKETD</sequence>
<reference evidence="1 2" key="1">
    <citation type="submission" date="2024-01" db="EMBL/GenBank/DDBJ databases">
        <authorList>
            <person name="Waweru B."/>
        </authorList>
    </citation>
    <scope>NUCLEOTIDE SEQUENCE [LARGE SCALE GENOMIC DNA]</scope>
</reference>
<dbReference type="EMBL" id="CAWUPB010000913">
    <property type="protein sequence ID" value="CAK7332373.1"/>
    <property type="molecule type" value="Genomic_DNA"/>
</dbReference>
<dbReference type="AlphaFoldDB" id="A0AAV1RDX3"/>
<evidence type="ECO:0000313" key="2">
    <source>
        <dbReference type="Proteomes" id="UP001314170"/>
    </source>
</evidence>
<dbReference type="Proteomes" id="UP001314170">
    <property type="component" value="Unassembled WGS sequence"/>
</dbReference>
<proteinExistence type="predicted"/>
<comment type="caution">
    <text evidence="1">The sequence shown here is derived from an EMBL/GenBank/DDBJ whole genome shotgun (WGS) entry which is preliminary data.</text>
</comment>
<name>A0AAV1RDX3_9ROSI</name>